<dbReference type="Pfam" id="PF02114">
    <property type="entry name" value="Phosducin"/>
    <property type="match status" value="1"/>
</dbReference>
<sequence>MANGVTTEWDDIQRKLGNFEQLPVVPKQSELNQQAQEKLLEVGKQMKRDGDEDNLSDLLDEFEDDDFMKEYQRKRMEELQEVAKKPHFGSVYEISKDQYVEQVTNAPAESWVVLHLYNDSNEYCLLVNQYFTRLAAEYPLVKFIKIVATKCVENFPESNCPCFIIYKAGKMVQTFHSIDKFLGRVTKETIERFLHQHSIIYNEKFVQQDQEVEEYRDILNNPFKRGNGTGYMDKIDDREYSNSDIKKLKF</sequence>
<dbReference type="FunCoup" id="I7MFK8">
    <property type="interactions" value="6"/>
</dbReference>
<dbReference type="EMBL" id="GG662621">
    <property type="protein sequence ID" value="EAS00276.1"/>
    <property type="molecule type" value="Genomic_DNA"/>
</dbReference>
<dbReference type="AlphaFoldDB" id="I7MFK8"/>
<evidence type="ECO:0000259" key="2">
    <source>
        <dbReference type="Pfam" id="PF02114"/>
    </source>
</evidence>
<dbReference type="GO" id="GO:0006457">
    <property type="term" value="P:protein folding"/>
    <property type="evidence" value="ECO:0007669"/>
    <property type="project" value="TreeGrafter"/>
</dbReference>
<dbReference type="PANTHER" id="PTHR45809">
    <property type="entry name" value="VIRAL IAP-ASSOCIATED FACTOR HOMOLOG"/>
    <property type="match status" value="1"/>
</dbReference>
<dbReference type="GO" id="GO:0005737">
    <property type="term" value="C:cytoplasm"/>
    <property type="evidence" value="ECO:0007669"/>
    <property type="project" value="TreeGrafter"/>
</dbReference>
<organism evidence="3 4">
    <name type="scientific">Tetrahymena thermophila (strain SB210)</name>
    <dbReference type="NCBI Taxonomy" id="312017"/>
    <lineage>
        <taxon>Eukaryota</taxon>
        <taxon>Sar</taxon>
        <taxon>Alveolata</taxon>
        <taxon>Ciliophora</taxon>
        <taxon>Intramacronucleata</taxon>
        <taxon>Oligohymenophorea</taxon>
        <taxon>Hymenostomatida</taxon>
        <taxon>Tetrahymenina</taxon>
        <taxon>Tetrahymenidae</taxon>
        <taxon>Tetrahymena</taxon>
    </lineage>
</organism>
<dbReference type="SUPFAM" id="SSF52833">
    <property type="entry name" value="Thioredoxin-like"/>
    <property type="match status" value="1"/>
</dbReference>
<dbReference type="eggNOG" id="KOG3170">
    <property type="taxonomic scope" value="Eukaryota"/>
</dbReference>
<reference evidence="4" key="1">
    <citation type="journal article" date="2006" name="PLoS Biol.">
        <title>Macronuclear genome sequence of the ciliate Tetrahymena thermophila, a model eukaryote.</title>
        <authorList>
            <person name="Eisen J.A."/>
            <person name="Coyne R.S."/>
            <person name="Wu M."/>
            <person name="Wu D."/>
            <person name="Thiagarajan M."/>
            <person name="Wortman J.R."/>
            <person name="Badger J.H."/>
            <person name="Ren Q."/>
            <person name="Amedeo P."/>
            <person name="Jones K.M."/>
            <person name="Tallon L.J."/>
            <person name="Delcher A.L."/>
            <person name="Salzberg S.L."/>
            <person name="Silva J.C."/>
            <person name="Haas B.J."/>
            <person name="Majoros W.H."/>
            <person name="Farzad M."/>
            <person name="Carlton J.M."/>
            <person name="Smith R.K. Jr."/>
            <person name="Garg J."/>
            <person name="Pearlman R.E."/>
            <person name="Karrer K.M."/>
            <person name="Sun L."/>
            <person name="Manning G."/>
            <person name="Elde N.C."/>
            <person name="Turkewitz A.P."/>
            <person name="Asai D.J."/>
            <person name="Wilkes D.E."/>
            <person name="Wang Y."/>
            <person name="Cai H."/>
            <person name="Collins K."/>
            <person name="Stewart B.A."/>
            <person name="Lee S.R."/>
            <person name="Wilamowska K."/>
            <person name="Weinberg Z."/>
            <person name="Ruzzo W.L."/>
            <person name="Wloga D."/>
            <person name="Gaertig J."/>
            <person name="Frankel J."/>
            <person name="Tsao C.-C."/>
            <person name="Gorovsky M.A."/>
            <person name="Keeling P.J."/>
            <person name="Waller R.F."/>
            <person name="Patron N.J."/>
            <person name="Cherry J.M."/>
            <person name="Stover N.A."/>
            <person name="Krieger C.J."/>
            <person name="del Toro C."/>
            <person name="Ryder H.F."/>
            <person name="Williamson S.C."/>
            <person name="Barbeau R.A."/>
            <person name="Hamilton E.P."/>
            <person name="Orias E."/>
        </authorList>
    </citation>
    <scope>NUCLEOTIDE SEQUENCE [LARGE SCALE GENOMIC DNA]</scope>
    <source>
        <strain evidence="4">SB210</strain>
    </source>
</reference>
<evidence type="ECO:0000256" key="1">
    <source>
        <dbReference type="ARBA" id="ARBA00009686"/>
    </source>
</evidence>
<proteinExistence type="inferred from homology"/>
<feature type="domain" description="Phosducin" evidence="2">
    <location>
        <begin position="58"/>
        <end position="201"/>
    </location>
</feature>
<dbReference type="OMA" id="VQYRYGN"/>
<protein>
    <submittedName>
        <fullName evidence="3">Phosducin-like protein</fullName>
    </submittedName>
</protein>
<dbReference type="InterPro" id="IPR024253">
    <property type="entry name" value="Phosducin_thioredoxin-like_dom"/>
</dbReference>
<dbReference type="RefSeq" id="XP_001020521.1">
    <property type="nucleotide sequence ID" value="XM_001020521.3"/>
</dbReference>
<evidence type="ECO:0000313" key="4">
    <source>
        <dbReference type="Proteomes" id="UP000009168"/>
    </source>
</evidence>
<accession>I7MFK8</accession>
<evidence type="ECO:0000313" key="3">
    <source>
        <dbReference type="EMBL" id="EAS00276.1"/>
    </source>
</evidence>
<name>I7MFK8_TETTS</name>
<dbReference type="Proteomes" id="UP000009168">
    <property type="component" value="Unassembled WGS sequence"/>
</dbReference>
<dbReference type="GeneID" id="7838606"/>
<dbReference type="InterPro" id="IPR051498">
    <property type="entry name" value="Phosducin-like_chap/apop_reg"/>
</dbReference>
<dbReference type="HOGENOM" id="CLU_072604_1_1_1"/>
<dbReference type="InterPro" id="IPR036249">
    <property type="entry name" value="Thioredoxin-like_sf"/>
</dbReference>
<comment type="similarity">
    <text evidence="1">Belongs to the phosducin family.</text>
</comment>
<dbReference type="OrthoDB" id="45518at2759"/>
<dbReference type="KEGG" id="tet:TTHERM_00218490"/>
<dbReference type="STRING" id="312017.I7MFK8"/>
<dbReference type="PANTHER" id="PTHR45809:SF3">
    <property type="entry name" value="VIRAL IAP-ASSOCIATED FACTOR HOMOLOG"/>
    <property type="match status" value="1"/>
</dbReference>
<keyword evidence="4" id="KW-1185">Reference proteome</keyword>
<dbReference type="Gene3D" id="3.40.30.10">
    <property type="entry name" value="Glutaredoxin"/>
    <property type="match status" value="1"/>
</dbReference>
<gene>
    <name evidence="3" type="ORF">TTHERM_00218490</name>
</gene>
<dbReference type="InParanoid" id="I7MFK8"/>